<dbReference type="EnsemblMetazoa" id="HelroT179203">
    <property type="protein sequence ID" value="HelroP179203"/>
    <property type="gene ID" value="HelroG179203"/>
</dbReference>
<name>T1FEC7_HELRO</name>
<accession>T1FEC7</accession>
<dbReference type="InParanoid" id="T1FEC7"/>
<sequence>MASANEKSNGYIYDLPRYNIDRTNTGPGGNRLYFCFQAGGCENTKYYQFIGKVNSTNGSEKCFQKMTHEEARLYRENYSCPDPLPSIQSSHQYLNREGQFVSESMGLFVKNISHDRSNENFGNDGNIPNNQLNAEAAEFVPNFTHDLKYYHQMYYNQNL</sequence>
<dbReference type="HOGENOM" id="CLU_1662706_0_0_1"/>
<dbReference type="EMBL" id="KB097510">
    <property type="protein sequence ID" value="ESN95732.1"/>
    <property type="molecule type" value="Genomic_DNA"/>
</dbReference>
<dbReference type="Proteomes" id="UP000015101">
    <property type="component" value="Unassembled WGS sequence"/>
</dbReference>
<reference evidence="3" key="3">
    <citation type="submission" date="2015-06" db="UniProtKB">
        <authorList>
            <consortium name="EnsemblMetazoa"/>
        </authorList>
    </citation>
    <scope>IDENTIFICATION</scope>
</reference>
<reference evidence="1 4" key="2">
    <citation type="journal article" date="2013" name="Nature">
        <title>Insights into bilaterian evolution from three spiralian genomes.</title>
        <authorList>
            <person name="Simakov O."/>
            <person name="Marletaz F."/>
            <person name="Cho S.J."/>
            <person name="Edsinger-Gonzales E."/>
            <person name="Havlak P."/>
            <person name="Hellsten U."/>
            <person name="Kuo D.H."/>
            <person name="Larsson T."/>
            <person name="Lv J."/>
            <person name="Arendt D."/>
            <person name="Savage R."/>
            <person name="Osoegawa K."/>
            <person name="de Jong P."/>
            <person name="Grimwood J."/>
            <person name="Chapman J.A."/>
            <person name="Shapiro H."/>
            <person name="Aerts A."/>
            <person name="Otillar R.P."/>
            <person name="Terry A.Y."/>
            <person name="Boore J.L."/>
            <person name="Grigoriev I.V."/>
            <person name="Lindberg D.R."/>
            <person name="Seaver E.C."/>
            <person name="Weisblat D.A."/>
            <person name="Putnam N.H."/>
            <person name="Rokhsar D.S."/>
        </authorList>
    </citation>
    <scope>NUCLEOTIDE SEQUENCE</scope>
</reference>
<dbReference type="CTD" id="20207171"/>
<reference evidence="4" key="1">
    <citation type="submission" date="2012-12" db="EMBL/GenBank/DDBJ databases">
        <authorList>
            <person name="Hellsten U."/>
            <person name="Grimwood J."/>
            <person name="Chapman J.A."/>
            <person name="Shapiro H."/>
            <person name="Aerts A."/>
            <person name="Otillar R.P."/>
            <person name="Terry A.Y."/>
            <person name="Boore J.L."/>
            <person name="Simakov O."/>
            <person name="Marletaz F."/>
            <person name="Cho S.-J."/>
            <person name="Edsinger-Gonzales E."/>
            <person name="Havlak P."/>
            <person name="Kuo D.-H."/>
            <person name="Larsson T."/>
            <person name="Lv J."/>
            <person name="Arendt D."/>
            <person name="Savage R."/>
            <person name="Osoegawa K."/>
            <person name="de Jong P."/>
            <person name="Lindberg D.R."/>
            <person name="Seaver E.C."/>
            <person name="Weisblat D.A."/>
            <person name="Putnam N.H."/>
            <person name="Grigoriev I.V."/>
            <person name="Rokhsar D.S."/>
        </authorList>
    </citation>
    <scope>NUCLEOTIDE SEQUENCE</scope>
</reference>
<dbReference type="KEGG" id="hro:HELRODRAFT_179194"/>
<dbReference type="EnsemblMetazoa" id="HelroT179194">
    <property type="protein sequence ID" value="HelroP179194"/>
    <property type="gene ID" value="HelroG179194"/>
</dbReference>
<dbReference type="KEGG" id="hro:HELRODRAFT_179203"/>
<organism evidence="3 4">
    <name type="scientific">Helobdella robusta</name>
    <name type="common">Californian leech</name>
    <dbReference type="NCBI Taxonomy" id="6412"/>
    <lineage>
        <taxon>Eukaryota</taxon>
        <taxon>Metazoa</taxon>
        <taxon>Spiralia</taxon>
        <taxon>Lophotrochozoa</taxon>
        <taxon>Annelida</taxon>
        <taxon>Clitellata</taxon>
        <taxon>Hirudinea</taxon>
        <taxon>Rhynchobdellida</taxon>
        <taxon>Glossiphoniidae</taxon>
        <taxon>Helobdella</taxon>
    </lineage>
</organism>
<gene>
    <name evidence="3" type="primary">20207176</name>
    <name evidence="1" type="ORF">HELRODRAFT_179194</name>
    <name evidence="2" type="ORF">HELRODRAFT_179203</name>
</gene>
<dbReference type="RefSeq" id="XP_009026277.1">
    <property type="nucleotide sequence ID" value="XM_009028029.1"/>
</dbReference>
<dbReference type="CTD" id="20207176"/>
<evidence type="ECO:0000313" key="1">
    <source>
        <dbReference type="EMBL" id="ESN95718.1"/>
    </source>
</evidence>
<dbReference type="RefSeq" id="XP_009026287.1">
    <property type="nucleotide sequence ID" value="XM_009028039.1"/>
</dbReference>
<dbReference type="EMBL" id="AMQM01006774">
    <property type="status" value="NOT_ANNOTATED_CDS"/>
    <property type="molecule type" value="Genomic_DNA"/>
</dbReference>
<dbReference type="GeneID" id="20207176"/>
<dbReference type="AlphaFoldDB" id="T1FEC7"/>
<dbReference type="EMBL" id="KB097510">
    <property type="protein sequence ID" value="ESN95718.1"/>
    <property type="molecule type" value="Genomic_DNA"/>
</dbReference>
<dbReference type="GeneID" id="20207171"/>
<evidence type="ECO:0000313" key="2">
    <source>
        <dbReference type="EMBL" id="ESN95732.1"/>
    </source>
</evidence>
<dbReference type="EMBL" id="AMQM01006775">
    <property type="status" value="NOT_ANNOTATED_CDS"/>
    <property type="molecule type" value="Genomic_DNA"/>
</dbReference>
<keyword evidence="4" id="KW-1185">Reference proteome</keyword>
<evidence type="ECO:0000313" key="4">
    <source>
        <dbReference type="Proteomes" id="UP000015101"/>
    </source>
</evidence>
<evidence type="ECO:0000313" key="3">
    <source>
        <dbReference type="EnsemblMetazoa" id="HelroP179203"/>
    </source>
</evidence>
<proteinExistence type="predicted"/>
<protein>
    <submittedName>
        <fullName evidence="1 3">Uncharacterized protein</fullName>
    </submittedName>
</protein>